<reference evidence="1" key="1">
    <citation type="submission" date="2015-07" db="EMBL/GenBank/DDBJ databases">
        <title>MeaNS - Measles Nucleotide Surveillance Program.</title>
        <authorList>
            <person name="Tran T."/>
            <person name="Druce J."/>
        </authorList>
    </citation>
    <scope>NUCLEOTIDE SEQUENCE</scope>
    <source>
        <strain evidence="1">UCB-OBI-ISO-001</strain>
        <tissue evidence="1">Gonad</tissue>
    </source>
</reference>
<accession>A0A0L8GKH8</accession>
<dbReference type="OrthoDB" id="6117674at2759"/>
<protein>
    <submittedName>
        <fullName evidence="1">Uncharacterized protein</fullName>
    </submittedName>
</protein>
<dbReference type="EMBL" id="KQ421602">
    <property type="protein sequence ID" value="KOF77040.1"/>
    <property type="molecule type" value="Genomic_DNA"/>
</dbReference>
<proteinExistence type="predicted"/>
<name>A0A0L8GKH8_OCTBM</name>
<organism evidence="1">
    <name type="scientific">Octopus bimaculoides</name>
    <name type="common">California two-spotted octopus</name>
    <dbReference type="NCBI Taxonomy" id="37653"/>
    <lineage>
        <taxon>Eukaryota</taxon>
        <taxon>Metazoa</taxon>
        <taxon>Spiralia</taxon>
        <taxon>Lophotrochozoa</taxon>
        <taxon>Mollusca</taxon>
        <taxon>Cephalopoda</taxon>
        <taxon>Coleoidea</taxon>
        <taxon>Octopodiformes</taxon>
        <taxon>Octopoda</taxon>
        <taxon>Incirrata</taxon>
        <taxon>Octopodidae</taxon>
        <taxon>Octopus</taxon>
    </lineage>
</organism>
<dbReference type="AlphaFoldDB" id="A0A0L8GKH8"/>
<gene>
    <name evidence="1" type="ORF">OCBIM_22032589mg</name>
</gene>
<sequence length="113" mass="12375">MLGIRTAPKENLNTSAEIVQGAPRTVLGEFLPNTKSDLNVKRYLVQLRDSVGQLYPIPMSTHGTPRSSAPNDLCTANFVFVQHVTMKILQSPYDGPYEVICPGDKSFQLLIGG</sequence>
<evidence type="ECO:0000313" key="1">
    <source>
        <dbReference type="EMBL" id="KOF77040.1"/>
    </source>
</evidence>